<keyword evidence="2" id="KW-1185">Reference proteome</keyword>
<accession>A0ABQ9G621</accession>
<protein>
    <submittedName>
        <fullName evidence="1">Uncharacterized protein</fullName>
    </submittedName>
</protein>
<dbReference type="EMBL" id="JARBHB010000015">
    <property type="protein sequence ID" value="KAJ8867900.1"/>
    <property type="molecule type" value="Genomic_DNA"/>
</dbReference>
<gene>
    <name evidence="1" type="ORF">PR048_031708</name>
</gene>
<sequence length="146" mass="17324">MTTDWLKFIFKNPKPWKIYKKKKHLQAKKKIFSRENKNEALIKPDQENQKENSIFRRFSLQQLKCDNNKILNIQLSTTGQRHFMVWKLEKTKRLTASFFGKICRMRATTPCSQNLSYIPPSMATSRLDMELRIEPNEIAQLGQEFG</sequence>
<organism evidence="1 2">
    <name type="scientific">Dryococelus australis</name>
    <dbReference type="NCBI Taxonomy" id="614101"/>
    <lineage>
        <taxon>Eukaryota</taxon>
        <taxon>Metazoa</taxon>
        <taxon>Ecdysozoa</taxon>
        <taxon>Arthropoda</taxon>
        <taxon>Hexapoda</taxon>
        <taxon>Insecta</taxon>
        <taxon>Pterygota</taxon>
        <taxon>Neoptera</taxon>
        <taxon>Polyneoptera</taxon>
        <taxon>Phasmatodea</taxon>
        <taxon>Verophasmatodea</taxon>
        <taxon>Anareolatae</taxon>
        <taxon>Phasmatidae</taxon>
        <taxon>Eurycanthinae</taxon>
        <taxon>Dryococelus</taxon>
    </lineage>
</organism>
<dbReference type="Proteomes" id="UP001159363">
    <property type="component" value="Chromosome 14"/>
</dbReference>
<proteinExistence type="predicted"/>
<name>A0ABQ9G621_9NEOP</name>
<evidence type="ECO:0000313" key="1">
    <source>
        <dbReference type="EMBL" id="KAJ8867900.1"/>
    </source>
</evidence>
<comment type="caution">
    <text evidence="1">The sequence shown here is derived from an EMBL/GenBank/DDBJ whole genome shotgun (WGS) entry which is preliminary data.</text>
</comment>
<evidence type="ECO:0000313" key="2">
    <source>
        <dbReference type="Proteomes" id="UP001159363"/>
    </source>
</evidence>
<reference evidence="1 2" key="1">
    <citation type="submission" date="2023-02" db="EMBL/GenBank/DDBJ databases">
        <title>LHISI_Scaffold_Assembly.</title>
        <authorList>
            <person name="Stuart O.P."/>
            <person name="Cleave R."/>
            <person name="Magrath M.J.L."/>
            <person name="Mikheyev A.S."/>
        </authorList>
    </citation>
    <scope>NUCLEOTIDE SEQUENCE [LARGE SCALE GENOMIC DNA]</scope>
    <source>
        <strain evidence="1">Daus_M_001</strain>
        <tissue evidence="1">Leg muscle</tissue>
    </source>
</reference>